<dbReference type="OrthoDB" id="2521594at2759"/>
<sequence length="105" mass="11542">MTAVAIAVANYPATIKEFLTFLPDRPPLHPRARYSSSTEIYTAQITAPPADRSISCQPRPCPHPKTEKKIIGRVVTDLGVGAVSCQSMQRDVQNMVTQAMWTEAD</sequence>
<evidence type="ECO:0000313" key="1">
    <source>
        <dbReference type="EMBL" id="KAG7445295.1"/>
    </source>
</evidence>
<gene>
    <name evidence="1" type="ORF">BT62DRAFT_933136</name>
</gene>
<keyword evidence="2" id="KW-1185">Reference proteome</keyword>
<name>A0A9P8ARN3_9AGAR</name>
<reference evidence="1" key="1">
    <citation type="submission" date="2020-11" db="EMBL/GenBank/DDBJ databases">
        <title>Adaptations for nitrogen fixation in a non-lichenized fungal sporocarp promotes dispersal by wood-feeding termites.</title>
        <authorList>
            <consortium name="DOE Joint Genome Institute"/>
            <person name="Koch R.A."/>
            <person name="Yoon G."/>
            <person name="Arayal U."/>
            <person name="Lail K."/>
            <person name="Amirebrahimi M."/>
            <person name="Labutti K."/>
            <person name="Lipzen A."/>
            <person name="Riley R."/>
            <person name="Barry K."/>
            <person name="Henrissat B."/>
            <person name="Grigoriev I.V."/>
            <person name="Herr J.R."/>
            <person name="Aime M.C."/>
        </authorList>
    </citation>
    <scope>NUCLEOTIDE SEQUENCE</scope>
    <source>
        <strain evidence="1">MCA 3950</strain>
    </source>
</reference>
<proteinExistence type="predicted"/>
<accession>A0A9P8ARN3</accession>
<comment type="caution">
    <text evidence="1">The sequence shown here is derived from an EMBL/GenBank/DDBJ whole genome shotgun (WGS) entry which is preliminary data.</text>
</comment>
<protein>
    <submittedName>
        <fullName evidence="1">Uncharacterized protein</fullName>
    </submittedName>
</protein>
<dbReference type="Proteomes" id="UP000812287">
    <property type="component" value="Unassembled WGS sequence"/>
</dbReference>
<dbReference type="GeneID" id="66108791"/>
<dbReference type="EMBL" id="MU250537">
    <property type="protein sequence ID" value="KAG7445295.1"/>
    <property type="molecule type" value="Genomic_DNA"/>
</dbReference>
<dbReference type="RefSeq" id="XP_043038795.1">
    <property type="nucleotide sequence ID" value="XM_043186494.1"/>
</dbReference>
<dbReference type="AlphaFoldDB" id="A0A9P8ARN3"/>
<organism evidence="1 2">
    <name type="scientific">Guyanagaster necrorhizus</name>
    <dbReference type="NCBI Taxonomy" id="856835"/>
    <lineage>
        <taxon>Eukaryota</taxon>
        <taxon>Fungi</taxon>
        <taxon>Dikarya</taxon>
        <taxon>Basidiomycota</taxon>
        <taxon>Agaricomycotina</taxon>
        <taxon>Agaricomycetes</taxon>
        <taxon>Agaricomycetidae</taxon>
        <taxon>Agaricales</taxon>
        <taxon>Marasmiineae</taxon>
        <taxon>Physalacriaceae</taxon>
        <taxon>Guyanagaster</taxon>
    </lineage>
</organism>
<evidence type="ECO:0000313" key="2">
    <source>
        <dbReference type="Proteomes" id="UP000812287"/>
    </source>
</evidence>